<name>X1Q9F8_9ZZZZ</name>
<gene>
    <name evidence="1" type="ORF">S06H3_64234</name>
</gene>
<feature type="non-terminal residue" evidence="1">
    <location>
        <position position="70"/>
    </location>
</feature>
<dbReference type="PROSITE" id="PS51482">
    <property type="entry name" value="DEGV"/>
    <property type="match status" value="1"/>
</dbReference>
<dbReference type="EMBL" id="BARV01042842">
    <property type="protein sequence ID" value="GAI51436.1"/>
    <property type="molecule type" value="Genomic_DNA"/>
</dbReference>
<dbReference type="Pfam" id="PF02645">
    <property type="entry name" value="DegV"/>
    <property type="match status" value="1"/>
</dbReference>
<dbReference type="InterPro" id="IPR003797">
    <property type="entry name" value="DegV"/>
</dbReference>
<accession>X1Q9F8</accession>
<reference evidence="1" key="1">
    <citation type="journal article" date="2014" name="Front. Microbiol.">
        <title>High frequency of phylogenetically diverse reductive dehalogenase-homologous genes in deep subseafloor sedimentary metagenomes.</title>
        <authorList>
            <person name="Kawai M."/>
            <person name="Futagami T."/>
            <person name="Toyoda A."/>
            <person name="Takaki Y."/>
            <person name="Nishi S."/>
            <person name="Hori S."/>
            <person name="Arai W."/>
            <person name="Tsubouchi T."/>
            <person name="Morono Y."/>
            <person name="Uchiyama I."/>
            <person name="Ito T."/>
            <person name="Fujiyama A."/>
            <person name="Inagaki F."/>
            <person name="Takami H."/>
        </authorList>
    </citation>
    <scope>NUCLEOTIDE SEQUENCE</scope>
    <source>
        <strain evidence="1">Expedition CK06-06</strain>
    </source>
</reference>
<dbReference type="Gene3D" id="3.30.1180.10">
    <property type="match status" value="1"/>
</dbReference>
<dbReference type="SUPFAM" id="SSF82549">
    <property type="entry name" value="DAK1/DegV-like"/>
    <property type="match status" value="1"/>
</dbReference>
<comment type="caution">
    <text evidence="1">The sequence shown here is derived from an EMBL/GenBank/DDBJ whole genome shotgun (WGS) entry which is preliminary data.</text>
</comment>
<proteinExistence type="predicted"/>
<evidence type="ECO:0000313" key="1">
    <source>
        <dbReference type="EMBL" id="GAI51436.1"/>
    </source>
</evidence>
<dbReference type="InterPro" id="IPR043168">
    <property type="entry name" value="DegV_C"/>
</dbReference>
<organism evidence="1">
    <name type="scientific">marine sediment metagenome</name>
    <dbReference type="NCBI Taxonomy" id="412755"/>
    <lineage>
        <taxon>unclassified sequences</taxon>
        <taxon>metagenomes</taxon>
        <taxon>ecological metagenomes</taxon>
    </lineage>
</organism>
<protein>
    <submittedName>
        <fullName evidence="1">Uncharacterized protein</fullName>
    </submittedName>
</protein>
<sequence>MLGILDTMKYLVLGGRVSKATAAVADILQIKSLLTFRDGEVVREGLVRTYSRGMDRLYEFVENRLNIQDL</sequence>
<dbReference type="AlphaFoldDB" id="X1Q9F8"/>